<name>J9DLF6_EDHAE</name>
<dbReference type="GO" id="GO:0046872">
    <property type="term" value="F:metal ion binding"/>
    <property type="evidence" value="ECO:0007669"/>
    <property type="project" value="UniProtKB-KW"/>
</dbReference>
<dbReference type="OMA" id="CSDIFFE"/>
<accession>J9DLF6</accession>
<keyword evidence="4" id="KW-0378">Hydrolase</keyword>
<evidence type="ECO:0008006" key="7">
    <source>
        <dbReference type="Google" id="ProtNLM"/>
    </source>
</evidence>
<organism evidence="5 6">
    <name type="scientific">Edhazardia aedis (strain USNM 41457)</name>
    <name type="common">Microsporidian parasite</name>
    <dbReference type="NCBI Taxonomy" id="1003232"/>
    <lineage>
        <taxon>Eukaryota</taxon>
        <taxon>Fungi</taxon>
        <taxon>Fungi incertae sedis</taxon>
        <taxon>Microsporidia</taxon>
        <taxon>Edhazardia</taxon>
    </lineage>
</organism>
<evidence type="ECO:0000256" key="3">
    <source>
        <dbReference type="ARBA" id="ARBA00022723"/>
    </source>
</evidence>
<evidence type="ECO:0000313" key="6">
    <source>
        <dbReference type="Proteomes" id="UP000003163"/>
    </source>
</evidence>
<dbReference type="HOGENOM" id="CLU_031506_1_0_1"/>
<gene>
    <name evidence="5" type="ORF">EDEG_02245</name>
</gene>
<protein>
    <recommendedName>
        <fullName evidence="7">TatD family hydrolase</fullName>
    </recommendedName>
</protein>
<dbReference type="Pfam" id="PF01026">
    <property type="entry name" value="TatD_DNase"/>
    <property type="match status" value="1"/>
</dbReference>
<evidence type="ECO:0000256" key="2">
    <source>
        <dbReference type="ARBA" id="ARBA00022722"/>
    </source>
</evidence>
<dbReference type="InterPro" id="IPR001130">
    <property type="entry name" value="TatD-like"/>
</dbReference>
<dbReference type="InterPro" id="IPR032466">
    <property type="entry name" value="Metal_Hydrolase"/>
</dbReference>
<proteinExistence type="inferred from homology"/>
<dbReference type="GO" id="GO:0008296">
    <property type="term" value="F:3'-5'-DNA exonuclease activity"/>
    <property type="evidence" value="ECO:0007669"/>
    <property type="project" value="TreeGrafter"/>
</dbReference>
<dbReference type="CDD" id="cd01310">
    <property type="entry name" value="TatD_DNAse"/>
    <property type="match status" value="1"/>
</dbReference>
<dbReference type="PANTHER" id="PTHR10060">
    <property type="entry name" value="TATD FAMILY DEOXYRIBONUCLEASE"/>
    <property type="match status" value="1"/>
</dbReference>
<reference evidence="6" key="2">
    <citation type="submission" date="2015-07" db="EMBL/GenBank/DDBJ databases">
        <title>Contrasting host-pathogen interactions and genome evolution in two generalist and specialist microsporidian pathogens of mosquitoes.</title>
        <authorList>
            <consortium name="The Broad Institute Genomics Platform"/>
            <consortium name="The Broad Institute Genome Sequencing Center for Infectious Disease"/>
            <person name="Cuomo C.A."/>
            <person name="Sanscrainte N.D."/>
            <person name="Goldberg J.M."/>
            <person name="Heiman D."/>
            <person name="Young S."/>
            <person name="Zeng Q."/>
            <person name="Becnel J.J."/>
            <person name="Birren B.W."/>
        </authorList>
    </citation>
    <scope>NUCLEOTIDE SEQUENCE [LARGE SCALE GENOMIC DNA]</scope>
    <source>
        <strain evidence="6">USNM 41457</strain>
    </source>
</reference>
<comment type="caution">
    <text evidence="5">The sequence shown here is derived from an EMBL/GenBank/DDBJ whole genome shotgun (WGS) entry which is preliminary data.</text>
</comment>
<dbReference type="Proteomes" id="UP000003163">
    <property type="component" value="Unassembled WGS sequence"/>
</dbReference>
<dbReference type="Gene3D" id="3.20.20.140">
    <property type="entry name" value="Metal-dependent hydrolases"/>
    <property type="match status" value="1"/>
</dbReference>
<keyword evidence="6" id="KW-1185">Reference proteome</keyword>
<dbReference type="AlphaFoldDB" id="J9DLF6"/>
<reference evidence="5 6" key="1">
    <citation type="submission" date="2011-08" db="EMBL/GenBank/DDBJ databases">
        <authorList>
            <person name="Liu Z.J."/>
            <person name="Shi F.L."/>
            <person name="Lu J.Q."/>
            <person name="Li M."/>
            <person name="Wang Z.L."/>
        </authorList>
    </citation>
    <scope>NUCLEOTIDE SEQUENCE [LARGE SCALE GENOMIC DNA]</scope>
    <source>
        <strain evidence="5 6">USNM 41457</strain>
    </source>
</reference>
<evidence type="ECO:0000256" key="1">
    <source>
        <dbReference type="ARBA" id="ARBA00009275"/>
    </source>
</evidence>
<dbReference type="FunCoup" id="J9DLF6">
    <property type="interactions" value="79"/>
</dbReference>
<keyword evidence="2" id="KW-0540">Nuclease</keyword>
<dbReference type="InterPro" id="IPR050891">
    <property type="entry name" value="TatD-type_Hydrolase"/>
</dbReference>
<dbReference type="OrthoDB" id="6079689at2759"/>
<dbReference type="InParanoid" id="J9DLF6"/>
<dbReference type="SUPFAM" id="SSF51556">
    <property type="entry name" value="Metallo-dependent hydrolases"/>
    <property type="match status" value="1"/>
</dbReference>
<comment type="similarity">
    <text evidence="1">Belongs to the metallo-dependent hydrolases superfamily. TatD-type hydrolase family.</text>
</comment>
<dbReference type="EMBL" id="AFBI03000038">
    <property type="protein sequence ID" value="EJW03425.1"/>
    <property type="molecule type" value="Genomic_DNA"/>
</dbReference>
<sequence>MIIDIAFNYSSTQYKGIYNGKKKHEPDVIKVLERSKIANVFPIFIGSEYRSSVECLAAAKTHNTFCTIGIHPNDATSHKEDLNSLIELYYNIMNGKIDFESKDFLPYVAGKSKNHPGKNNSASFFTNDSKQLFSIEENKNDAMNYNLQNSSHDQLKNDRGIMQPNTIQFFNKSLSTNLLAIGECGLDYYRDSSTKQDQKHIFSQLLELNHTHYLLHNRESFRDFSEMISDYNIKGVLHSFDGTIEEAQYLIKKGLYIGINGCSLKNQKNVEVVEELDLHHILIESDAPYCRIAKSYAGHNYLKDFIIESYSSKKYKEDMVMKYRNEPITVYEIVEAIANIKNITFEHAKKTFLENTITCFGSTLENAIGN</sequence>
<dbReference type="PANTHER" id="PTHR10060:SF15">
    <property type="entry name" value="DEOXYRIBONUCLEASE TATDN1"/>
    <property type="match status" value="1"/>
</dbReference>
<dbReference type="VEuPathDB" id="MicrosporidiaDB:EDEG_02245"/>
<evidence type="ECO:0000256" key="4">
    <source>
        <dbReference type="ARBA" id="ARBA00022801"/>
    </source>
</evidence>
<evidence type="ECO:0000313" key="5">
    <source>
        <dbReference type="EMBL" id="EJW03425.1"/>
    </source>
</evidence>
<dbReference type="STRING" id="1003232.J9DLF6"/>
<keyword evidence="3" id="KW-0479">Metal-binding</keyword>
<dbReference type="GO" id="GO:0005829">
    <property type="term" value="C:cytosol"/>
    <property type="evidence" value="ECO:0007669"/>
    <property type="project" value="TreeGrafter"/>
</dbReference>